<dbReference type="PANTHER" id="PTHR31642">
    <property type="entry name" value="TRICHOTHECENE 3-O-ACETYLTRANSFERASE"/>
    <property type="match status" value="1"/>
</dbReference>
<protein>
    <submittedName>
        <fullName evidence="2">Uncharacterized protein</fullName>
    </submittedName>
</protein>
<evidence type="ECO:0000313" key="2">
    <source>
        <dbReference type="EMBL" id="ESW21768.1"/>
    </source>
</evidence>
<dbReference type="InterPro" id="IPR023213">
    <property type="entry name" value="CAT-like_dom_sf"/>
</dbReference>
<evidence type="ECO:0000256" key="1">
    <source>
        <dbReference type="ARBA" id="ARBA00009861"/>
    </source>
</evidence>
<keyword evidence="3" id="KW-1185">Reference proteome</keyword>
<accession>V7BXH7</accession>
<dbReference type="SMR" id="V7BXH7"/>
<dbReference type="Proteomes" id="UP000000226">
    <property type="component" value="Chromosome 5"/>
</dbReference>
<reference evidence="3" key="1">
    <citation type="journal article" date="2014" name="Nat. Genet.">
        <title>A reference genome for common bean and genome-wide analysis of dual domestications.</title>
        <authorList>
            <person name="Schmutz J."/>
            <person name="McClean P.E."/>
            <person name="Mamidi S."/>
            <person name="Wu G.A."/>
            <person name="Cannon S.B."/>
            <person name="Grimwood J."/>
            <person name="Jenkins J."/>
            <person name="Shu S."/>
            <person name="Song Q."/>
            <person name="Chavarro C."/>
            <person name="Torres-Torres M."/>
            <person name="Geffroy V."/>
            <person name="Moghaddam S.M."/>
            <person name="Gao D."/>
            <person name="Abernathy B."/>
            <person name="Barry K."/>
            <person name="Blair M."/>
            <person name="Brick M.A."/>
            <person name="Chovatia M."/>
            <person name="Gepts P."/>
            <person name="Goodstein D.M."/>
            <person name="Gonzales M."/>
            <person name="Hellsten U."/>
            <person name="Hyten D.L."/>
            <person name="Jia G."/>
            <person name="Kelly J.D."/>
            <person name="Kudrna D."/>
            <person name="Lee R."/>
            <person name="Richard M.M."/>
            <person name="Miklas P.N."/>
            <person name="Osorno J.M."/>
            <person name="Rodrigues J."/>
            <person name="Thareau V."/>
            <person name="Urrea C.A."/>
            <person name="Wang M."/>
            <person name="Yu Y."/>
            <person name="Zhang M."/>
            <person name="Wing R.A."/>
            <person name="Cregan P.B."/>
            <person name="Rokhsar D.S."/>
            <person name="Jackson S.A."/>
        </authorList>
    </citation>
    <scope>NUCLEOTIDE SEQUENCE [LARGE SCALE GENOMIC DNA]</scope>
    <source>
        <strain evidence="3">cv. G19833</strain>
    </source>
</reference>
<dbReference type="InterPro" id="IPR050317">
    <property type="entry name" value="Plant_Fungal_Acyltransferase"/>
</dbReference>
<proteinExistence type="inferred from homology"/>
<gene>
    <name evidence="2" type="ORF">PHAVU_005G098000g</name>
</gene>
<dbReference type="STRING" id="3885.V7BXH7"/>
<evidence type="ECO:0000313" key="3">
    <source>
        <dbReference type="Proteomes" id="UP000000226"/>
    </source>
</evidence>
<dbReference type="OrthoDB" id="671439at2759"/>
<dbReference type="Gramene" id="ESW21768">
    <property type="protein sequence ID" value="ESW21768"/>
    <property type="gene ID" value="PHAVU_005G098000g"/>
</dbReference>
<organism evidence="2 3">
    <name type="scientific">Phaseolus vulgaris</name>
    <name type="common">Kidney bean</name>
    <name type="synonym">French bean</name>
    <dbReference type="NCBI Taxonomy" id="3885"/>
    <lineage>
        <taxon>Eukaryota</taxon>
        <taxon>Viridiplantae</taxon>
        <taxon>Streptophyta</taxon>
        <taxon>Embryophyta</taxon>
        <taxon>Tracheophyta</taxon>
        <taxon>Spermatophyta</taxon>
        <taxon>Magnoliopsida</taxon>
        <taxon>eudicotyledons</taxon>
        <taxon>Gunneridae</taxon>
        <taxon>Pentapetalae</taxon>
        <taxon>rosids</taxon>
        <taxon>fabids</taxon>
        <taxon>Fabales</taxon>
        <taxon>Fabaceae</taxon>
        <taxon>Papilionoideae</taxon>
        <taxon>50 kb inversion clade</taxon>
        <taxon>NPAAA clade</taxon>
        <taxon>indigoferoid/millettioid clade</taxon>
        <taxon>Phaseoleae</taxon>
        <taxon>Phaseolus</taxon>
    </lineage>
</organism>
<name>V7BXH7_PHAVU</name>
<sequence length="86" mass="9877">MDYLNALVHGAHTFGCPNVSINSWAKFPIYDADFGWGRPIFMRLGWIIHEGLTIIIPRSINDGSLYLAMALPPHHMKLFQEFLYDI</sequence>
<comment type="similarity">
    <text evidence="1">Belongs to the plant acyltransferase family.</text>
</comment>
<dbReference type="OMA" id="VHGAHTF"/>
<dbReference type="Gene3D" id="3.30.559.10">
    <property type="entry name" value="Chloramphenicol acetyltransferase-like domain"/>
    <property type="match status" value="1"/>
</dbReference>
<dbReference type="GO" id="GO:0016747">
    <property type="term" value="F:acyltransferase activity, transferring groups other than amino-acyl groups"/>
    <property type="evidence" value="ECO:0007669"/>
    <property type="project" value="TreeGrafter"/>
</dbReference>
<dbReference type="EMBL" id="CM002292">
    <property type="protein sequence ID" value="ESW21768.1"/>
    <property type="molecule type" value="Genomic_DNA"/>
</dbReference>
<dbReference type="AlphaFoldDB" id="V7BXH7"/>
<dbReference type="Pfam" id="PF02458">
    <property type="entry name" value="Transferase"/>
    <property type="match status" value="1"/>
</dbReference>
<dbReference type="PANTHER" id="PTHR31642:SF307">
    <property type="entry name" value="SHIKIMATE_QUINATE HYDROXYCINNAMOYLTRANSFERASE"/>
    <property type="match status" value="1"/>
</dbReference>